<dbReference type="EMBL" id="JAVFKD010000015">
    <property type="protein sequence ID" value="KAK5989451.1"/>
    <property type="molecule type" value="Genomic_DNA"/>
</dbReference>
<evidence type="ECO:0000313" key="2">
    <source>
        <dbReference type="EMBL" id="KAK5989451.1"/>
    </source>
</evidence>
<evidence type="ECO:0000313" key="3">
    <source>
        <dbReference type="Proteomes" id="UP001338125"/>
    </source>
</evidence>
<comment type="caution">
    <text evidence="2">The sequence shown here is derived from an EMBL/GenBank/DDBJ whole genome shotgun (WGS) entry which is preliminary data.</text>
</comment>
<gene>
    <name evidence="2" type="ORF">PT974_10970</name>
</gene>
<organism evidence="2 3">
    <name type="scientific">Cladobotryum mycophilum</name>
    <dbReference type="NCBI Taxonomy" id="491253"/>
    <lineage>
        <taxon>Eukaryota</taxon>
        <taxon>Fungi</taxon>
        <taxon>Dikarya</taxon>
        <taxon>Ascomycota</taxon>
        <taxon>Pezizomycotina</taxon>
        <taxon>Sordariomycetes</taxon>
        <taxon>Hypocreomycetidae</taxon>
        <taxon>Hypocreales</taxon>
        <taxon>Hypocreaceae</taxon>
        <taxon>Cladobotryum</taxon>
    </lineage>
</organism>
<evidence type="ECO:0000256" key="1">
    <source>
        <dbReference type="SAM" id="MobiDB-lite"/>
    </source>
</evidence>
<protein>
    <submittedName>
        <fullName evidence="2">Uncharacterized protein</fullName>
    </submittedName>
</protein>
<feature type="compositionally biased region" description="Low complexity" evidence="1">
    <location>
        <begin position="13"/>
        <end position="34"/>
    </location>
</feature>
<dbReference type="Proteomes" id="UP001338125">
    <property type="component" value="Unassembled WGS sequence"/>
</dbReference>
<reference evidence="2 3" key="1">
    <citation type="submission" date="2024-01" db="EMBL/GenBank/DDBJ databases">
        <title>Complete genome of Cladobotryum mycophilum ATHUM6906.</title>
        <authorList>
            <person name="Christinaki A.C."/>
            <person name="Myridakis A.I."/>
            <person name="Kouvelis V.N."/>
        </authorList>
    </citation>
    <scope>NUCLEOTIDE SEQUENCE [LARGE SCALE GENOMIC DNA]</scope>
    <source>
        <strain evidence="2 3">ATHUM6906</strain>
    </source>
</reference>
<keyword evidence="3" id="KW-1185">Reference proteome</keyword>
<sequence length="83" mass="8720">MDFIKKAAGGGSTQNQGVQGTQAQNTTTGTGQNQDDYVDKAFGMAAKKSGHNVDRNTQEKITDAGRAAYEKATGKNVPDKVSN</sequence>
<proteinExistence type="predicted"/>
<name>A0ABR0SCU2_9HYPO</name>
<feature type="region of interest" description="Disordered" evidence="1">
    <location>
        <begin position="1"/>
        <end position="37"/>
    </location>
</feature>
<accession>A0ABR0SCU2</accession>